<proteinExistence type="predicted"/>
<keyword evidence="2" id="KW-1185">Reference proteome</keyword>
<protein>
    <submittedName>
        <fullName evidence="1">Uncharacterized protein</fullName>
    </submittedName>
</protein>
<reference evidence="1 2" key="1">
    <citation type="journal article" date="2008" name="Nature">
        <title>The genome of the model beetle and pest Tribolium castaneum.</title>
        <authorList>
            <consortium name="Tribolium Genome Sequencing Consortium"/>
            <person name="Richards S."/>
            <person name="Gibbs R.A."/>
            <person name="Weinstock G.M."/>
            <person name="Brown S.J."/>
            <person name="Denell R."/>
            <person name="Beeman R.W."/>
            <person name="Gibbs R."/>
            <person name="Beeman R.W."/>
            <person name="Brown S.J."/>
            <person name="Bucher G."/>
            <person name="Friedrich M."/>
            <person name="Grimmelikhuijzen C.J."/>
            <person name="Klingler M."/>
            <person name="Lorenzen M."/>
            <person name="Richards S."/>
            <person name="Roth S."/>
            <person name="Schroder R."/>
            <person name="Tautz D."/>
            <person name="Zdobnov E.M."/>
            <person name="Muzny D."/>
            <person name="Gibbs R.A."/>
            <person name="Weinstock G.M."/>
            <person name="Attaway T."/>
            <person name="Bell S."/>
            <person name="Buhay C.J."/>
            <person name="Chandrabose M.N."/>
            <person name="Chavez D."/>
            <person name="Clerk-Blankenburg K.P."/>
            <person name="Cree A."/>
            <person name="Dao M."/>
            <person name="Davis C."/>
            <person name="Chacko J."/>
            <person name="Dinh H."/>
            <person name="Dugan-Rocha S."/>
            <person name="Fowler G."/>
            <person name="Garner T.T."/>
            <person name="Garnes J."/>
            <person name="Gnirke A."/>
            <person name="Hawes A."/>
            <person name="Hernandez J."/>
            <person name="Hines S."/>
            <person name="Holder M."/>
            <person name="Hume J."/>
            <person name="Jhangiani S.N."/>
            <person name="Joshi V."/>
            <person name="Khan Z.M."/>
            <person name="Jackson L."/>
            <person name="Kovar C."/>
            <person name="Kowis A."/>
            <person name="Lee S."/>
            <person name="Lewis L.R."/>
            <person name="Margolis J."/>
            <person name="Morgan M."/>
            <person name="Nazareth L.V."/>
            <person name="Nguyen N."/>
            <person name="Okwuonu G."/>
            <person name="Parker D."/>
            <person name="Richards S."/>
            <person name="Ruiz S.J."/>
            <person name="Santibanez J."/>
            <person name="Savard J."/>
            <person name="Scherer S.E."/>
            <person name="Schneider B."/>
            <person name="Sodergren E."/>
            <person name="Tautz D."/>
            <person name="Vattahil S."/>
            <person name="Villasana D."/>
            <person name="White C.S."/>
            <person name="Wright R."/>
            <person name="Park Y."/>
            <person name="Beeman R.W."/>
            <person name="Lord J."/>
            <person name="Oppert B."/>
            <person name="Lorenzen M."/>
            <person name="Brown S."/>
            <person name="Wang L."/>
            <person name="Savard J."/>
            <person name="Tautz D."/>
            <person name="Richards S."/>
            <person name="Weinstock G."/>
            <person name="Gibbs R.A."/>
            <person name="Liu Y."/>
            <person name="Worley K."/>
            <person name="Weinstock G."/>
            <person name="Elsik C.G."/>
            <person name="Reese J.T."/>
            <person name="Elhaik E."/>
            <person name="Landan G."/>
            <person name="Graur D."/>
            <person name="Arensburger P."/>
            <person name="Atkinson P."/>
            <person name="Beeman R.W."/>
            <person name="Beidler J."/>
            <person name="Brown S.J."/>
            <person name="Demuth J.P."/>
            <person name="Drury D.W."/>
            <person name="Du Y.Z."/>
            <person name="Fujiwara H."/>
            <person name="Lorenzen M."/>
            <person name="Maselli V."/>
            <person name="Osanai M."/>
            <person name="Park Y."/>
            <person name="Robertson H.M."/>
            <person name="Tu Z."/>
            <person name="Wang J.J."/>
            <person name="Wang S."/>
            <person name="Richards S."/>
            <person name="Song H."/>
            <person name="Zhang L."/>
            <person name="Sodergren E."/>
            <person name="Werner D."/>
            <person name="Stanke M."/>
            <person name="Morgenstern B."/>
            <person name="Solovyev V."/>
            <person name="Kosarev P."/>
            <person name="Brown G."/>
            <person name="Chen H.C."/>
            <person name="Ermolaeva O."/>
            <person name="Hlavina W."/>
            <person name="Kapustin Y."/>
            <person name="Kiryutin B."/>
            <person name="Kitts P."/>
            <person name="Maglott D."/>
            <person name="Pruitt K."/>
            <person name="Sapojnikov V."/>
            <person name="Souvorov A."/>
            <person name="Mackey A.J."/>
            <person name="Waterhouse R.M."/>
            <person name="Wyder S."/>
            <person name="Zdobnov E.M."/>
            <person name="Zdobnov E.M."/>
            <person name="Wyder S."/>
            <person name="Kriventseva E.V."/>
            <person name="Kadowaki T."/>
            <person name="Bork P."/>
            <person name="Aranda M."/>
            <person name="Bao R."/>
            <person name="Beermann A."/>
            <person name="Berns N."/>
            <person name="Bolognesi R."/>
            <person name="Bonneton F."/>
            <person name="Bopp D."/>
            <person name="Brown S.J."/>
            <person name="Bucher G."/>
            <person name="Butts T."/>
            <person name="Chaumot A."/>
            <person name="Denell R.E."/>
            <person name="Ferrier D.E."/>
            <person name="Friedrich M."/>
            <person name="Gordon C.M."/>
            <person name="Jindra M."/>
            <person name="Klingler M."/>
            <person name="Lan Q."/>
            <person name="Lattorff H.M."/>
            <person name="Laudet V."/>
            <person name="von Levetsow C."/>
            <person name="Liu Z."/>
            <person name="Lutz R."/>
            <person name="Lynch J.A."/>
            <person name="da Fonseca R.N."/>
            <person name="Posnien N."/>
            <person name="Reuter R."/>
            <person name="Roth S."/>
            <person name="Savard J."/>
            <person name="Schinko J.B."/>
            <person name="Schmitt C."/>
            <person name="Schoppmeier M."/>
            <person name="Schroder R."/>
            <person name="Shippy T.D."/>
            <person name="Simonnet F."/>
            <person name="Marques-Souza H."/>
            <person name="Tautz D."/>
            <person name="Tomoyasu Y."/>
            <person name="Trauner J."/>
            <person name="Van der Zee M."/>
            <person name="Vervoort M."/>
            <person name="Wittkopp N."/>
            <person name="Wimmer E.A."/>
            <person name="Yang X."/>
            <person name="Jones A.K."/>
            <person name="Sattelle D.B."/>
            <person name="Ebert P.R."/>
            <person name="Nelson D."/>
            <person name="Scott J.G."/>
            <person name="Beeman R.W."/>
            <person name="Muthukrishnan S."/>
            <person name="Kramer K.J."/>
            <person name="Arakane Y."/>
            <person name="Beeman R.W."/>
            <person name="Zhu Q."/>
            <person name="Hogenkamp D."/>
            <person name="Dixit R."/>
            <person name="Oppert B."/>
            <person name="Jiang H."/>
            <person name="Zou Z."/>
            <person name="Marshall J."/>
            <person name="Elpidina E."/>
            <person name="Vinokurov K."/>
            <person name="Oppert C."/>
            <person name="Zou Z."/>
            <person name="Evans J."/>
            <person name="Lu Z."/>
            <person name="Zhao P."/>
            <person name="Sumathipala N."/>
            <person name="Altincicek B."/>
            <person name="Vilcinskas A."/>
            <person name="Williams M."/>
            <person name="Hultmark D."/>
            <person name="Hetru C."/>
            <person name="Jiang H."/>
            <person name="Grimmelikhuijzen C.J."/>
            <person name="Hauser F."/>
            <person name="Cazzamali G."/>
            <person name="Williamson M."/>
            <person name="Park Y."/>
            <person name="Li B."/>
            <person name="Tanaka Y."/>
            <person name="Predel R."/>
            <person name="Neupert S."/>
            <person name="Schachtner J."/>
            <person name="Verleyen P."/>
            <person name="Raible F."/>
            <person name="Bork P."/>
            <person name="Friedrich M."/>
            <person name="Walden K.K."/>
            <person name="Robertson H.M."/>
            <person name="Angeli S."/>
            <person name="Foret S."/>
            <person name="Bucher G."/>
            <person name="Schuetz S."/>
            <person name="Maleszka R."/>
            <person name="Wimmer E.A."/>
            <person name="Beeman R.W."/>
            <person name="Lorenzen M."/>
            <person name="Tomoyasu Y."/>
            <person name="Miller S.C."/>
            <person name="Grossmann D."/>
            <person name="Bucher G."/>
        </authorList>
    </citation>
    <scope>NUCLEOTIDE SEQUENCE [LARGE SCALE GENOMIC DNA]</scope>
    <source>
        <strain evidence="1 2">Georgia GA2</strain>
    </source>
</reference>
<dbReference type="EMBL" id="KQ971321">
    <property type="protein sequence ID" value="KYB28751.1"/>
    <property type="molecule type" value="Genomic_DNA"/>
</dbReference>
<organism evidence="1 2">
    <name type="scientific">Tribolium castaneum</name>
    <name type="common">Red flour beetle</name>
    <dbReference type="NCBI Taxonomy" id="7070"/>
    <lineage>
        <taxon>Eukaryota</taxon>
        <taxon>Metazoa</taxon>
        <taxon>Ecdysozoa</taxon>
        <taxon>Arthropoda</taxon>
        <taxon>Hexapoda</taxon>
        <taxon>Insecta</taxon>
        <taxon>Pterygota</taxon>
        <taxon>Neoptera</taxon>
        <taxon>Endopterygota</taxon>
        <taxon>Coleoptera</taxon>
        <taxon>Polyphaga</taxon>
        <taxon>Cucujiformia</taxon>
        <taxon>Tenebrionidae</taxon>
        <taxon>Tenebrionidae incertae sedis</taxon>
        <taxon>Tribolium</taxon>
    </lineage>
</organism>
<dbReference type="InParanoid" id="A0A139WLP7"/>
<evidence type="ECO:0000313" key="2">
    <source>
        <dbReference type="Proteomes" id="UP000007266"/>
    </source>
</evidence>
<evidence type="ECO:0000313" key="1">
    <source>
        <dbReference type="EMBL" id="KYB28751.1"/>
    </source>
</evidence>
<accession>A0A139WLP7</accession>
<reference evidence="1 2" key="2">
    <citation type="journal article" date="2010" name="Nucleic Acids Res.">
        <title>BeetleBase in 2010: revisions to provide comprehensive genomic information for Tribolium castaneum.</title>
        <authorList>
            <person name="Kim H.S."/>
            <person name="Murphy T."/>
            <person name="Xia J."/>
            <person name="Caragea D."/>
            <person name="Park Y."/>
            <person name="Beeman R.W."/>
            <person name="Lorenzen M.D."/>
            <person name="Butcher S."/>
            <person name="Manak J.R."/>
            <person name="Brown S.J."/>
        </authorList>
    </citation>
    <scope>GENOME REANNOTATION</scope>
    <source>
        <strain evidence="1 2">Georgia GA2</strain>
    </source>
</reference>
<dbReference type="Proteomes" id="UP000007266">
    <property type="component" value="Linkage group 3"/>
</dbReference>
<name>A0A139WLP7_TRICA</name>
<gene>
    <name evidence="1" type="primary">AUGUSTUS-3.0.2_32446</name>
    <name evidence="1" type="ORF">TcasGA2_TC032446</name>
</gene>
<dbReference type="AlphaFoldDB" id="A0A139WLP7"/>
<sequence length="42" mass="5038">MDHFHYTQHNSKFRHNPVKNTVTSKFRHNAAKNTVTHTDLIY</sequence>